<organism evidence="1 2">
    <name type="scientific">Riccia sorocarpa</name>
    <dbReference type="NCBI Taxonomy" id="122646"/>
    <lineage>
        <taxon>Eukaryota</taxon>
        <taxon>Viridiplantae</taxon>
        <taxon>Streptophyta</taxon>
        <taxon>Embryophyta</taxon>
        <taxon>Marchantiophyta</taxon>
        <taxon>Marchantiopsida</taxon>
        <taxon>Marchantiidae</taxon>
        <taxon>Marchantiales</taxon>
        <taxon>Ricciaceae</taxon>
        <taxon>Riccia</taxon>
    </lineage>
</organism>
<reference evidence="1 2" key="1">
    <citation type="submission" date="2024-09" db="EMBL/GenBank/DDBJ databases">
        <title>Chromosome-scale assembly of Riccia sorocarpa.</title>
        <authorList>
            <person name="Paukszto L."/>
        </authorList>
    </citation>
    <scope>NUCLEOTIDE SEQUENCE [LARGE SCALE GENOMIC DNA]</scope>
    <source>
        <strain evidence="1">LP-2024</strain>
        <tissue evidence="1">Aerial parts of the thallus</tissue>
    </source>
</reference>
<comment type="caution">
    <text evidence="1">The sequence shown here is derived from an EMBL/GenBank/DDBJ whole genome shotgun (WGS) entry which is preliminary data.</text>
</comment>
<evidence type="ECO:0000313" key="2">
    <source>
        <dbReference type="Proteomes" id="UP001633002"/>
    </source>
</evidence>
<keyword evidence="2" id="KW-1185">Reference proteome</keyword>
<dbReference type="EMBL" id="JBJQOH010000001">
    <property type="protein sequence ID" value="KAL3702399.1"/>
    <property type="molecule type" value="Genomic_DNA"/>
</dbReference>
<dbReference type="Proteomes" id="UP001633002">
    <property type="component" value="Unassembled WGS sequence"/>
</dbReference>
<accession>A0ABD3IH06</accession>
<sequence>MELSSWSDNFRMMSTRDLFYGKNEPTFILKNIKGVPPRPEMVLSSVPFYPSVAQNDDKGKKGAEEKKKDPDVVLYVPMCCRECEDRVKCRTIFKKSAIWNDD</sequence>
<protein>
    <submittedName>
        <fullName evidence="1">Uncharacterized protein</fullName>
    </submittedName>
</protein>
<gene>
    <name evidence="1" type="ORF">R1sor_020421</name>
</gene>
<dbReference type="AlphaFoldDB" id="A0ABD3IH06"/>
<evidence type="ECO:0000313" key="1">
    <source>
        <dbReference type="EMBL" id="KAL3702399.1"/>
    </source>
</evidence>
<proteinExistence type="predicted"/>
<name>A0ABD3IH06_9MARC</name>